<dbReference type="Gene3D" id="3.40.50.880">
    <property type="match status" value="1"/>
</dbReference>
<sequence length="259" mass="28755">MMSRTFPVLAGLLCLVLTANPVGHAVAEEVESGSKPLNILLITSGCCHDYDFQTKSMQLAFKRAGVDANWTVVNEGGTGTEAQIDFYGESDWAKGFDVCIHNECFANTTDADYIRSITGPHREGLPAVVIHCAMHTYRGASIDDWRQLLGVTSRRHEHKSAYPVEVVAEQHPIMESFPDGHTIQLDELYVIEKVWPNATVLATSKSEKTGQSHPVIWTNQFGKARVFGTTYGHSNETFEDQEFLKLLVRGTVWAARGDR</sequence>
<keyword evidence="1" id="KW-0732">Signal</keyword>
<dbReference type="SUPFAM" id="SSF52317">
    <property type="entry name" value="Class I glutamine amidotransferase-like"/>
    <property type="match status" value="1"/>
</dbReference>
<feature type="signal peptide" evidence="1">
    <location>
        <begin position="1"/>
        <end position="24"/>
    </location>
</feature>
<proteinExistence type="predicted"/>
<evidence type="ECO:0000313" key="4">
    <source>
        <dbReference type="Proteomes" id="UP000324479"/>
    </source>
</evidence>
<dbReference type="AlphaFoldDB" id="A0A5M6DCS4"/>
<protein>
    <submittedName>
        <fullName evidence="3">ThuA domain-containing protein</fullName>
    </submittedName>
</protein>
<feature type="domain" description="ThuA-like" evidence="2">
    <location>
        <begin position="95"/>
        <end position="254"/>
    </location>
</feature>
<dbReference type="RefSeq" id="WP_150075461.1">
    <property type="nucleotide sequence ID" value="NZ_VWOX01000003.1"/>
</dbReference>
<feature type="chain" id="PRO_5024324274" evidence="1">
    <location>
        <begin position="25"/>
        <end position="259"/>
    </location>
</feature>
<reference evidence="3 4" key="1">
    <citation type="submission" date="2019-08" db="EMBL/GenBank/DDBJ databases">
        <authorList>
            <person name="Dhanesh K."/>
            <person name="Kumar G."/>
            <person name="Sasikala C."/>
            <person name="Venkata Ramana C."/>
        </authorList>
    </citation>
    <scope>NUCLEOTIDE SEQUENCE [LARGE SCALE GENOMIC DNA]</scope>
    <source>
        <strain evidence="3 4">JC645</strain>
    </source>
</reference>
<name>A0A5M6DCS4_9BACT</name>
<keyword evidence="4" id="KW-1185">Reference proteome</keyword>
<evidence type="ECO:0000259" key="2">
    <source>
        <dbReference type="Pfam" id="PF06283"/>
    </source>
</evidence>
<dbReference type="PANTHER" id="PTHR40469">
    <property type="entry name" value="SECRETED GLYCOSYL HYDROLASE"/>
    <property type="match status" value="1"/>
</dbReference>
<evidence type="ECO:0000313" key="3">
    <source>
        <dbReference type="EMBL" id="KAA5545193.1"/>
    </source>
</evidence>
<dbReference type="Pfam" id="PF06283">
    <property type="entry name" value="ThuA"/>
    <property type="match status" value="1"/>
</dbReference>
<comment type="caution">
    <text evidence="3">The sequence shown here is derived from an EMBL/GenBank/DDBJ whole genome shotgun (WGS) entry which is preliminary data.</text>
</comment>
<accession>A0A5M6DCS4</accession>
<dbReference type="InterPro" id="IPR029062">
    <property type="entry name" value="Class_I_gatase-like"/>
</dbReference>
<dbReference type="PANTHER" id="PTHR40469:SF2">
    <property type="entry name" value="GALACTOSE-BINDING DOMAIN-LIKE SUPERFAMILY PROTEIN"/>
    <property type="match status" value="1"/>
</dbReference>
<gene>
    <name evidence="3" type="ORF">FYK55_05845</name>
</gene>
<organism evidence="3 4">
    <name type="scientific">Roseiconus nitratireducens</name>
    <dbReference type="NCBI Taxonomy" id="2605748"/>
    <lineage>
        <taxon>Bacteria</taxon>
        <taxon>Pseudomonadati</taxon>
        <taxon>Planctomycetota</taxon>
        <taxon>Planctomycetia</taxon>
        <taxon>Pirellulales</taxon>
        <taxon>Pirellulaceae</taxon>
        <taxon>Roseiconus</taxon>
    </lineage>
</organism>
<evidence type="ECO:0000256" key="1">
    <source>
        <dbReference type="SAM" id="SignalP"/>
    </source>
</evidence>
<dbReference type="EMBL" id="VWOX01000003">
    <property type="protein sequence ID" value="KAA5545193.1"/>
    <property type="molecule type" value="Genomic_DNA"/>
</dbReference>
<dbReference type="Proteomes" id="UP000324479">
    <property type="component" value="Unassembled WGS sequence"/>
</dbReference>
<dbReference type="InterPro" id="IPR029010">
    <property type="entry name" value="ThuA-like"/>
</dbReference>